<reference evidence="6 7" key="1">
    <citation type="submission" date="2019-03" db="EMBL/GenBank/DDBJ databases">
        <authorList>
            <consortium name="Pathogen Informatics"/>
        </authorList>
    </citation>
    <scope>NUCLEOTIDE SEQUENCE [LARGE SCALE GENOMIC DNA]</scope>
    <source>
        <strain evidence="6 7">NCTC12126</strain>
    </source>
</reference>
<dbReference type="AlphaFoldDB" id="A0A484Z620"/>
<feature type="domain" description="4Fe-4S ferredoxin-type" evidence="5">
    <location>
        <begin position="183"/>
        <end position="212"/>
    </location>
</feature>
<dbReference type="InterPro" id="IPR050157">
    <property type="entry name" value="PSI_iron-sulfur_center"/>
</dbReference>
<keyword evidence="3" id="KW-0408">Iron</keyword>
<dbReference type="Proteomes" id="UP000351155">
    <property type="component" value="Unassembled WGS sequence"/>
</dbReference>
<evidence type="ECO:0000313" key="7">
    <source>
        <dbReference type="Proteomes" id="UP000351155"/>
    </source>
</evidence>
<dbReference type="PROSITE" id="PS00198">
    <property type="entry name" value="4FE4S_FER_1"/>
    <property type="match status" value="3"/>
</dbReference>
<evidence type="ECO:0000256" key="3">
    <source>
        <dbReference type="ARBA" id="ARBA00023004"/>
    </source>
</evidence>
<protein>
    <submittedName>
        <fullName evidence="6">Putative polyferredoxin</fullName>
    </submittedName>
</protein>
<feature type="domain" description="4Fe-4S ferredoxin-type" evidence="5">
    <location>
        <begin position="42"/>
        <end position="72"/>
    </location>
</feature>
<dbReference type="SUPFAM" id="SSF54862">
    <property type="entry name" value="4Fe-4S ferredoxins"/>
    <property type="match status" value="2"/>
</dbReference>
<name>A0A484Z620_9ENTR</name>
<proteinExistence type="predicted"/>
<dbReference type="GO" id="GO:0005737">
    <property type="term" value="C:cytoplasm"/>
    <property type="evidence" value="ECO:0007669"/>
    <property type="project" value="TreeGrafter"/>
</dbReference>
<feature type="domain" description="4Fe-4S ferredoxin-type" evidence="5">
    <location>
        <begin position="213"/>
        <end position="241"/>
    </location>
</feature>
<dbReference type="InterPro" id="IPR017900">
    <property type="entry name" value="4Fe4S_Fe_S_CS"/>
</dbReference>
<sequence>MKITFAPAMDVTQACVRRRFRHATCHACADVCPAQAFSVTEGQFTIDPTRCIECGDCLFVCPTDAISGVVPQRRFNNSDTLTGPFAVHPPTVNELLLWHAQYGIRFISIDAESSSAWMVALARLNLALRRLGEPAWSFKAVPASDISLSRRALIHAPREDVKACTVQPGKRQLRQAFPRFSEFDVIPDTEKCILCGACWRSCPEKAIRFEDNALVMENARCTGCGGCEAVCPSHAIKVMPAEGEAQQHTWEAQAATCTSCSRPFWRFNADKKQCYLCAGQTQSMRNLTCC</sequence>
<evidence type="ECO:0000256" key="2">
    <source>
        <dbReference type="ARBA" id="ARBA00022723"/>
    </source>
</evidence>
<dbReference type="PROSITE" id="PS51379">
    <property type="entry name" value="4FE4S_FER_2"/>
    <property type="match status" value="3"/>
</dbReference>
<dbReference type="Pfam" id="PF13237">
    <property type="entry name" value="Fer4_10"/>
    <property type="match status" value="1"/>
</dbReference>
<accession>A0A484Z620</accession>
<evidence type="ECO:0000256" key="4">
    <source>
        <dbReference type="ARBA" id="ARBA00023014"/>
    </source>
</evidence>
<organism evidence="6 7">
    <name type="scientific">Enterobacter cancerogenus</name>
    <dbReference type="NCBI Taxonomy" id="69218"/>
    <lineage>
        <taxon>Bacteria</taxon>
        <taxon>Pseudomonadati</taxon>
        <taxon>Pseudomonadota</taxon>
        <taxon>Gammaproteobacteria</taxon>
        <taxon>Enterobacterales</taxon>
        <taxon>Enterobacteriaceae</taxon>
        <taxon>Enterobacter</taxon>
        <taxon>Enterobacter cloacae complex</taxon>
    </lineage>
</organism>
<dbReference type="GO" id="GO:0051539">
    <property type="term" value="F:4 iron, 4 sulfur cluster binding"/>
    <property type="evidence" value="ECO:0007669"/>
    <property type="project" value="UniProtKB-KW"/>
</dbReference>
<evidence type="ECO:0000259" key="5">
    <source>
        <dbReference type="PROSITE" id="PS51379"/>
    </source>
</evidence>
<dbReference type="PANTHER" id="PTHR24960">
    <property type="entry name" value="PHOTOSYSTEM I IRON-SULFUR CENTER-RELATED"/>
    <property type="match status" value="1"/>
</dbReference>
<dbReference type="Gene3D" id="3.30.70.20">
    <property type="match status" value="2"/>
</dbReference>
<dbReference type="InterPro" id="IPR017896">
    <property type="entry name" value="4Fe4S_Fe-S-bd"/>
</dbReference>
<evidence type="ECO:0000313" key="6">
    <source>
        <dbReference type="EMBL" id="VFS43848.1"/>
    </source>
</evidence>
<dbReference type="GO" id="GO:0046872">
    <property type="term" value="F:metal ion binding"/>
    <property type="evidence" value="ECO:0007669"/>
    <property type="project" value="UniProtKB-KW"/>
</dbReference>
<gene>
    <name evidence="6" type="ORF">NCTC12126_05114</name>
</gene>
<keyword evidence="4" id="KW-0411">Iron-sulfur</keyword>
<dbReference type="Pfam" id="PF12838">
    <property type="entry name" value="Fer4_7"/>
    <property type="match status" value="1"/>
</dbReference>
<keyword evidence="1" id="KW-0004">4Fe-4S</keyword>
<keyword evidence="2" id="KW-0479">Metal-binding</keyword>
<evidence type="ECO:0000256" key="1">
    <source>
        <dbReference type="ARBA" id="ARBA00022485"/>
    </source>
</evidence>
<dbReference type="PANTHER" id="PTHR24960:SF79">
    <property type="entry name" value="PHOTOSYSTEM I IRON-SULFUR CENTER"/>
    <property type="match status" value="1"/>
</dbReference>
<dbReference type="EMBL" id="CAADIW010000069">
    <property type="protein sequence ID" value="VFS43848.1"/>
    <property type="molecule type" value="Genomic_DNA"/>
</dbReference>